<dbReference type="OrthoDB" id="9797653at2"/>
<dbReference type="Pfam" id="PF02515">
    <property type="entry name" value="CoA_transf_3"/>
    <property type="match status" value="1"/>
</dbReference>
<keyword evidence="1 2" id="KW-0808">Transferase</keyword>
<name>A0A345BWF9_9BACI</name>
<proteinExistence type="predicted"/>
<dbReference type="Proteomes" id="UP000252100">
    <property type="component" value="Chromosome"/>
</dbReference>
<organism evidence="2 3">
    <name type="scientific">Salicibibacter kimchii</name>
    <dbReference type="NCBI Taxonomy" id="2099786"/>
    <lineage>
        <taxon>Bacteria</taxon>
        <taxon>Bacillati</taxon>
        <taxon>Bacillota</taxon>
        <taxon>Bacilli</taxon>
        <taxon>Bacillales</taxon>
        <taxon>Bacillaceae</taxon>
        <taxon>Salicibibacter</taxon>
    </lineage>
</organism>
<dbReference type="InterPro" id="IPR023606">
    <property type="entry name" value="CoA-Trfase_III_dom_1_sf"/>
</dbReference>
<dbReference type="InterPro" id="IPR050483">
    <property type="entry name" value="CoA-transferase_III_domain"/>
</dbReference>
<evidence type="ECO:0000256" key="1">
    <source>
        <dbReference type="ARBA" id="ARBA00022679"/>
    </source>
</evidence>
<dbReference type="Gene3D" id="3.40.50.10540">
    <property type="entry name" value="Crotonobetainyl-coa:carnitine coa-transferase, domain 1"/>
    <property type="match status" value="1"/>
</dbReference>
<reference evidence="2 3" key="1">
    <citation type="journal article" date="2018" name="J. Microbiol.">
        <title>Salicibibacter kimchii gen. nov., sp. nov., a moderately halophilic and alkalitolerant bacterium in the family Bacillaceae, isolated from kimchi.</title>
        <authorList>
            <person name="Jang J.Y."/>
            <person name="Oh Y.J."/>
            <person name="Lim S.K."/>
            <person name="Park H.K."/>
            <person name="Lee C."/>
            <person name="Kim J.Y."/>
            <person name="Lee M.A."/>
            <person name="Choi H.J."/>
        </authorList>
    </citation>
    <scope>NUCLEOTIDE SEQUENCE [LARGE SCALE GENOMIC DNA]</scope>
    <source>
        <strain evidence="2 3">NKC1-1</strain>
    </source>
</reference>
<dbReference type="EMBL" id="CP031092">
    <property type="protein sequence ID" value="AXF55290.1"/>
    <property type="molecule type" value="Genomic_DNA"/>
</dbReference>
<dbReference type="RefSeq" id="WP_114371144.1">
    <property type="nucleotide sequence ID" value="NZ_CP031092.1"/>
</dbReference>
<evidence type="ECO:0000313" key="3">
    <source>
        <dbReference type="Proteomes" id="UP000252100"/>
    </source>
</evidence>
<dbReference type="PANTHER" id="PTHR48207">
    <property type="entry name" value="SUCCINATE--HYDROXYMETHYLGLUTARATE COA-TRANSFERASE"/>
    <property type="match status" value="1"/>
</dbReference>
<keyword evidence="3" id="KW-1185">Reference proteome</keyword>
<dbReference type="SUPFAM" id="SSF89796">
    <property type="entry name" value="CoA-transferase family III (CaiB/BaiF)"/>
    <property type="match status" value="1"/>
</dbReference>
<sequence length="404" mass="44930">MTKENTGPLRGIKILDISTMIAAPYAATLLGDFGADVTKIELPGKGDTLRTVGPYKNNEPLRWPGLARNKKSITLDIRTDKGKDIFKKLISQSDVLIENFRPGTMEKWGLGYDELKKSNPNLIMSRISGYGQTGPYRERAGFGTPGTAFSGHTALSGYTDRPPVSPPYSLLDYITGIHMALATVSALYSRDINEDVGIGGQEVEMGLYESIFRMLEFLVAEYDQNQKVRERSPGLAGHSSPAGTYETRDGKYVVLVCSTDSTFERLAKAMKREDMLENDRYYTNSVRLKHDDEVQNIVAPWIKQHTQDELTSVLDSYGVPVSPILTIEDIFKDPHYKARENIVEVDHPRLGKVKVPGVVPKFSKTPGSIRHRAPELGEHNEDILKNSLGLSSGEIEELKTQKVI</sequence>
<protein>
    <submittedName>
        <fullName evidence="2">CoA transferase</fullName>
    </submittedName>
</protein>
<evidence type="ECO:0000313" key="2">
    <source>
        <dbReference type="EMBL" id="AXF55290.1"/>
    </source>
</evidence>
<dbReference type="GO" id="GO:0008410">
    <property type="term" value="F:CoA-transferase activity"/>
    <property type="evidence" value="ECO:0007669"/>
    <property type="project" value="TreeGrafter"/>
</dbReference>
<dbReference type="PANTHER" id="PTHR48207:SF3">
    <property type="entry name" value="SUCCINATE--HYDROXYMETHYLGLUTARATE COA-TRANSFERASE"/>
    <property type="match status" value="1"/>
</dbReference>
<dbReference type="AlphaFoldDB" id="A0A345BWF9"/>
<dbReference type="InterPro" id="IPR003673">
    <property type="entry name" value="CoA-Trfase_fam_III"/>
</dbReference>
<dbReference type="InterPro" id="IPR044855">
    <property type="entry name" value="CoA-Trfase_III_dom3_sf"/>
</dbReference>
<dbReference type="Gene3D" id="3.30.1540.10">
    <property type="entry name" value="formyl-coa transferase, domain 3"/>
    <property type="match status" value="1"/>
</dbReference>
<gene>
    <name evidence="2" type="ORF">DT065_04155</name>
</gene>
<accession>A0A345BWF9</accession>
<dbReference type="KEGG" id="rue:DT065_04155"/>